<evidence type="ECO:0000256" key="1">
    <source>
        <dbReference type="ARBA" id="ARBA00004370"/>
    </source>
</evidence>
<sequence length="222" mass="23784">MFVPPVGVARGFLSYNGSGIFARCARQGLVPRARLQNRVRHGSSFPTAAVKPGLARTKPSNKLFKSATITTVGLGLAAWWTPVKCDASPIRTPQSRDPHIAPVNDYPPPPQSSVSLYELSFGTVTGLCAGIFVKKGAKAAAWLLGGIFVLLQYLSSQSLVRVDWSRMASRFESAFHSVDARTGVSKAPTVGSTFRSIINFLTADFQPRASFVAGFVLGLRVG</sequence>
<keyword evidence="3" id="KW-0812">Transmembrane</keyword>
<dbReference type="AlphaFoldDB" id="A8NFQ3"/>
<dbReference type="EMBL" id="AACS02000002">
    <property type="protein sequence ID" value="EAU88618.1"/>
    <property type="molecule type" value="Genomic_DNA"/>
</dbReference>
<comment type="similarity">
    <text evidence="2">Belongs to the FUN14 family.</text>
</comment>
<dbReference type="eggNOG" id="KOG4099">
    <property type="taxonomic scope" value="Eukaryota"/>
</dbReference>
<evidence type="ECO:0008006" key="8">
    <source>
        <dbReference type="Google" id="ProtNLM"/>
    </source>
</evidence>
<dbReference type="Pfam" id="PF04930">
    <property type="entry name" value="FUN14"/>
    <property type="match status" value="1"/>
</dbReference>
<dbReference type="OMA" id="TICGICA"/>
<organism evidence="6 7">
    <name type="scientific">Coprinopsis cinerea (strain Okayama-7 / 130 / ATCC MYA-4618 / FGSC 9003)</name>
    <name type="common">Inky cap fungus</name>
    <name type="synonym">Hormographiella aspergillata</name>
    <dbReference type="NCBI Taxonomy" id="240176"/>
    <lineage>
        <taxon>Eukaryota</taxon>
        <taxon>Fungi</taxon>
        <taxon>Dikarya</taxon>
        <taxon>Basidiomycota</taxon>
        <taxon>Agaricomycotina</taxon>
        <taxon>Agaricomycetes</taxon>
        <taxon>Agaricomycetidae</taxon>
        <taxon>Agaricales</taxon>
        <taxon>Agaricineae</taxon>
        <taxon>Psathyrellaceae</taxon>
        <taxon>Coprinopsis</taxon>
    </lineage>
</organism>
<evidence type="ECO:0000256" key="3">
    <source>
        <dbReference type="ARBA" id="ARBA00022692"/>
    </source>
</evidence>
<dbReference type="OrthoDB" id="163794at2759"/>
<dbReference type="PANTHER" id="PTHR21346:SF10">
    <property type="entry name" value="TRANSMEMBRANE PROTEIN"/>
    <property type="match status" value="1"/>
</dbReference>
<reference evidence="6 7" key="1">
    <citation type="journal article" date="2010" name="Proc. Natl. Acad. Sci. U.S.A.">
        <title>Insights into evolution of multicellular fungi from the assembled chromosomes of the mushroom Coprinopsis cinerea (Coprinus cinereus).</title>
        <authorList>
            <person name="Stajich J.E."/>
            <person name="Wilke S.K."/>
            <person name="Ahren D."/>
            <person name="Au C.H."/>
            <person name="Birren B.W."/>
            <person name="Borodovsky M."/>
            <person name="Burns C."/>
            <person name="Canback B."/>
            <person name="Casselton L.A."/>
            <person name="Cheng C.K."/>
            <person name="Deng J."/>
            <person name="Dietrich F.S."/>
            <person name="Fargo D.C."/>
            <person name="Farman M.L."/>
            <person name="Gathman A.C."/>
            <person name="Goldberg J."/>
            <person name="Guigo R."/>
            <person name="Hoegger P.J."/>
            <person name="Hooker J.B."/>
            <person name="Huggins A."/>
            <person name="James T.Y."/>
            <person name="Kamada T."/>
            <person name="Kilaru S."/>
            <person name="Kodira C."/>
            <person name="Kues U."/>
            <person name="Kupfer D."/>
            <person name="Kwan H.S."/>
            <person name="Lomsadze A."/>
            <person name="Li W."/>
            <person name="Lilly W.W."/>
            <person name="Ma L.J."/>
            <person name="Mackey A.J."/>
            <person name="Manning G."/>
            <person name="Martin F."/>
            <person name="Muraguchi H."/>
            <person name="Natvig D.O."/>
            <person name="Palmerini H."/>
            <person name="Ramesh M.A."/>
            <person name="Rehmeyer C.J."/>
            <person name="Roe B.A."/>
            <person name="Shenoy N."/>
            <person name="Stanke M."/>
            <person name="Ter-Hovhannisyan V."/>
            <person name="Tunlid A."/>
            <person name="Velagapudi R."/>
            <person name="Vision T.J."/>
            <person name="Zeng Q."/>
            <person name="Zolan M.E."/>
            <person name="Pukkila P.J."/>
        </authorList>
    </citation>
    <scope>NUCLEOTIDE SEQUENCE [LARGE SCALE GENOMIC DNA]</scope>
    <source>
        <strain evidence="7">Okayama-7 / 130 / ATCC MYA-4618 / FGSC 9003</strain>
    </source>
</reference>
<dbReference type="STRING" id="240176.A8NFQ3"/>
<accession>A8NFQ3</accession>
<protein>
    <recommendedName>
        <fullName evidence="8">FUN14 family protein</fullName>
    </recommendedName>
</protein>
<comment type="subcellular location">
    <subcellularLocation>
        <location evidence="1">Membrane</location>
    </subcellularLocation>
</comment>
<dbReference type="Proteomes" id="UP000001861">
    <property type="component" value="Unassembled WGS sequence"/>
</dbReference>
<evidence type="ECO:0000256" key="2">
    <source>
        <dbReference type="ARBA" id="ARBA00009160"/>
    </source>
</evidence>
<gene>
    <name evidence="6" type="ORF">CC1G_04324</name>
</gene>
<evidence type="ECO:0000313" key="7">
    <source>
        <dbReference type="Proteomes" id="UP000001861"/>
    </source>
</evidence>
<dbReference type="GeneID" id="6009841"/>
<evidence type="ECO:0000256" key="4">
    <source>
        <dbReference type="ARBA" id="ARBA00022989"/>
    </source>
</evidence>
<dbReference type="GO" id="GO:0016020">
    <property type="term" value="C:membrane"/>
    <property type="evidence" value="ECO:0007669"/>
    <property type="project" value="UniProtKB-SubCell"/>
</dbReference>
<keyword evidence="7" id="KW-1185">Reference proteome</keyword>
<name>A8NFQ3_COPC7</name>
<comment type="caution">
    <text evidence="6">The sequence shown here is derived from an EMBL/GenBank/DDBJ whole genome shotgun (WGS) entry which is preliminary data.</text>
</comment>
<evidence type="ECO:0000313" key="6">
    <source>
        <dbReference type="EMBL" id="EAU88618.1"/>
    </source>
</evidence>
<proteinExistence type="inferred from homology"/>
<dbReference type="InParanoid" id="A8NFQ3"/>
<dbReference type="RefSeq" id="XP_001833345.1">
    <property type="nucleotide sequence ID" value="XM_001833293.1"/>
</dbReference>
<evidence type="ECO:0000256" key="5">
    <source>
        <dbReference type="ARBA" id="ARBA00023136"/>
    </source>
</evidence>
<dbReference type="KEGG" id="cci:CC1G_04324"/>
<dbReference type="PANTHER" id="PTHR21346">
    <property type="entry name" value="FUN14 DOMAIN CONTAINING"/>
    <property type="match status" value="1"/>
</dbReference>
<dbReference type="VEuPathDB" id="FungiDB:CC1G_04324"/>
<dbReference type="InterPro" id="IPR007014">
    <property type="entry name" value="FUN14"/>
</dbReference>
<keyword evidence="4" id="KW-1133">Transmembrane helix</keyword>
<keyword evidence="5" id="KW-0472">Membrane</keyword>